<sequence length="54" mass="6071">MFTYRMHQLRAAELHRTAEHERRVGEARAARRAAGRIGGSGSGHPNPQRYTRAA</sequence>
<gene>
    <name evidence="2" type="ORF">P3H78_28310</name>
</gene>
<evidence type="ECO:0000313" key="2">
    <source>
        <dbReference type="EMBL" id="MDF3302462.1"/>
    </source>
</evidence>
<organism evidence="2 3">
    <name type="scientific">Streptomyces tropicalis</name>
    <dbReference type="NCBI Taxonomy" id="3034234"/>
    <lineage>
        <taxon>Bacteria</taxon>
        <taxon>Bacillati</taxon>
        <taxon>Actinomycetota</taxon>
        <taxon>Actinomycetes</taxon>
        <taxon>Kitasatosporales</taxon>
        <taxon>Streptomycetaceae</taxon>
        <taxon>Streptomyces</taxon>
    </lineage>
</organism>
<name>A0ABT6ACT1_9ACTN</name>
<comment type="caution">
    <text evidence="2">The sequence shown here is derived from an EMBL/GenBank/DDBJ whole genome shotgun (WGS) entry which is preliminary data.</text>
</comment>
<evidence type="ECO:0000313" key="3">
    <source>
        <dbReference type="Proteomes" id="UP001221150"/>
    </source>
</evidence>
<protein>
    <submittedName>
        <fullName evidence="2">Uncharacterized protein</fullName>
    </submittedName>
</protein>
<accession>A0ABT6ACT1</accession>
<dbReference type="RefSeq" id="WP_276112023.1">
    <property type="nucleotide sequence ID" value="NZ_JARJBB010000022.1"/>
</dbReference>
<evidence type="ECO:0000256" key="1">
    <source>
        <dbReference type="SAM" id="MobiDB-lite"/>
    </source>
</evidence>
<dbReference type="Proteomes" id="UP001221150">
    <property type="component" value="Unassembled WGS sequence"/>
</dbReference>
<feature type="region of interest" description="Disordered" evidence="1">
    <location>
        <begin position="16"/>
        <end position="54"/>
    </location>
</feature>
<reference evidence="2 3" key="1">
    <citation type="submission" date="2023-03" db="EMBL/GenBank/DDBJ databases">
        <title>Draft genome sequence of Streptomyces sp. K1PA1 isolated from peat swamp forest in Thailand.</title>
        <authorList>
            <person name="Klaysubun C."/>
            <person name="Duangmal K."/>
        </authorList>
    </citation>
    <scope>NUCLEOTIDE SEQUENCE [LARGE SCALE GENOMIC DNA]</scope>
    <source>
        <strain evidence="2 3">K1PA1</strain>
    </source>
</reference>
<proteinExistence type="predicted"/>
<keyword evidence="3" id="KW-1185">Reference proteome</keyword>
<dbReference type="EMBL" id="JARJBB010000022">
    <property type="protein sequence ID" value="MDF3302462.1"/>
    <property type="molecule type" value="Genomic_DNA"/>
</dbReference>
<feature type="compositionally biased region" description="Basic and acidic residues" evidence="1">
    <location>
        <begin position="16"/>
        <end position="29"/>
    </location>
</feature>